<name>A0A1W1C610_9ZZZZ</name>
<evidence type="ECO:0000313" key="3">
    <source>
        <dbReference type="EMBL" id="SFV61162.1"/>
    </source>
</evidence>
<keyword evidence="3" id="KW-0378">Hydrolase</keyword>
<dbReference type="AlphaFoldDB" id="A0A1W1C610"/>
<dbReference type="SMART" id="SM00487">
    <property type="entry name" value="DEXDc"/>
    <property type="match status" value="1"/>
</dbReference>
<evidence type="ECO:0000256" key="1">
    <source>
        <dbReference type="SAM" id="Coils"/>
    </source>
</evidence>
<dbReference type="Gene3D" id="3.40.50.300">
    <property type="entry name" value="P-loop containing nucleotide triphosphate hydrolases"/>
    <property type="match status" value="2"/>
</dbReference>
<proteinExistence type="predicted"/>
<accession>A0A1W1C610</accession>
<dbReference type="InterPro" id="IPR040980">
    <property type="entry name" value="SWI2_SNF2"/>
</dbReference>
<feature type="domain" description="Helicase ATP-binding" evidence="2">
    <location>
        <begin position="319"/>
        <end position="575"/>
    </location>
</feature>
<dbReference type="SUPFAM" id="SSF52540">
    <property type="entry name" value="P-loop containing nucleoside triphosphate hydrolases"/>
    <property type="match status" value="2"/>
</dbReference>
<evidence type="ECO:0000259" key="2">
    <source>
        <dbReference type="SMART" id="SM00487"/>
    </source>
</evidence>
<dbReference type="EC" id="3.1.21.3" evidence="3"/>
<reference evidence="3" key="1">
    <citation type="submission" date="2016-10" db="EMBL/GenBank/DDBJ databases">
        <authorList>
            <person name="de Groot N.N."/>
        </authorList>
    </citation>
    <scope>NUCLEOTIDE SEQUENCE</scope>
</reference>
<dbReference type="InterPro" id="IPR014001">
    <property type="entry name" value="Helicase_ATP-bd"/>
</dbReference>
<gene>
    <name evidence="3" type="ORF">MNB_SV-9-1430</name>
</gene>
<dbReference type="Pfam" id="PF22679">
    <property type="entry name" value="T1R_D3-like"/>
    <property type="match status" value="1"/>
</dbReference>
<keyword evidence="1" id="KW-0175">Coiled coil</keyword>
<dbReference type="InterPro" id="IPR055180">
    <property type="entry name" value="HsdR_RecA-like_helicase_dom_2"/>
</dbReference>
<feature type="coiled-coil region" evidence="1">
    <location>
        <begin position="967"/>
        <end position="994"/>
    </location>
</feature>
<dbReference type="PANTHER" id="PTHR42927:SF1">
    <property type="entry name" value="HELICASE SUPERFAMILY 1 AND 2 DOMAIN-CONTAINING PROTEIN"/>
    <property type="match status" value="1"/>
</dbReference>
<dbReference type="GO" id="GO:0009035">
    <property type="term" value="F:type I site-specific deoxyribonuclease activity"/>
    <property type="evidence" value="ECO:0007669"/>
    <property type="project" value="UniProtKB-EC"/>
</dbReference>
<sequence length="1064" mass="125629">MNELHLQDKYLIPFFTNSVDGLGYREVKANTVDKNSLIIENDLCEFLSTSDINRDNYKKLLKKFKNDEAKMCLELIEFLKIKIKDFRNMALFLNYKNSSFTFKGFKFYLFNRSESETKGDDDFNQNIFSVVQELPYKFRYKKSKLFSFRPDISLFVNGIYLGYSELKSNYTNQNAKKNGRGKIIKDYKEAVISYLEIVKSYKLNEKEALELRKDFLKVFEKAIWISTTDITDTFILRDISKFFDEIKAELNNYEEKIIKSFKPYPLTQDYYRKQDKLSEIFIAHFSKKMIEKEILYYNFIEREALKDNNEKSLKNEKGYLISPRPKQKFGVDKIMAKIDEFLEHENEPDYFIFQLKEQLKDLSPSKRDELINRRLSYQNNRNIYSLLLQYAAGFGKSNIIGWSALQLKDLKKDGKYIYDKVMIIVDRVQLRDQLSTKMFNMNINNKMYIEAYSKSTFQKALKDDTRLVIVNLQKFGDMSTILEPDTIEKLKTLRVVFLIDEIHRSNSGSQNENLTSTFDEIQTSFDKDKDYIKSEHKKNLIIGFTATPSDSTLARFGEFNSYAEGEKIWKPFDSYTMREAIKDGYILNPLKGIVTISAKMYFELPEDELEGFRKDNEEHYYKIKKRKIYENPQRVDAIAKHIVQNLVQIVYKQIRGTAKAMLATTSITSAKIYKDKIEEHFKVIVQDKKYSKYKDAPIFIVYSSSQDNEKATTKNNGLSEAKVLQEFQQSKNGIIIVVDKLQTGFDEPKLHTLFLDKEIKGINAIQTISRVNRTTKYKKDCKIVDFSYKNVNSRNIKEAFEHFSDMVVSDFDPLGEIKIVDMIYGELKVSTIYKEYFNFFLKLCKNNRADPNKYMDLENSFSNFINSSPDKSKKLKQKINRYFHILGVIEYIISFNKKYIDKCFLEFFKIYNNSYNLIHQTDKESDEVVIYFDNKIGIVEIIDENAIKIASSRNSKSGDKKVYAYSILEIIEERNQEEENIGKLIEDFEKLIDEFFKLVKHHKEFNDLKAKINAISFDEYEVYRVFTIIYKSILRRNKSKEWEFFKKSTNDIIEKLCDDFEKSL</sequence>
<dbReference type="EMBL" id="FPHG01000046">
    <property type="protein sequence ID" value="SFV61162.1"/>
    <property type="molecule type" value="Genomic_DNA"/>
</dbReference>
<dbReference type="PANTHER" id="PTHR42927">
    <property type="entry name" value="HELICASE SUPERFAMILY 1 AND 2 DOMAIN-CONTAINING PROTEIN"/>
    <property type="match status" value="1"/>
</dbReference>
<organism evidence="3">
    <name type="scientific">hydrothermal vent metagenome</name>
    <dbReference type="NCBI Taxonomy" id="652676"/>
    <lineage>
        <taxon>unclassified sequences</taxon>
        <taxon>metagenomes</taxon>
        <taxon>ecological metagenomes</taxon>
    </lineage>
</organism>
<dbReference type="Pfam" id="PF18766">
    <property type="entry name" value="SWI2_SNF2"/>
    <property type="match status" value="1"/>
</dbReference>
<protein>
    <submittedName>
        <fullName evidence="3">Type I restriction-modification system, restriction subunit R</fullName>
        <ecNumber evidence="3">3.1.21.3</ecNumber>
    </submittedName>
</protein>
<dbReference type="InterPro" id="IPR027417">
    <property type="entry name" value="P-loop_NTPase"/>
</dbReference>